<dbReference type="Proteomes" id="UP000197277">
    <property type="component" value="Unassembled WGS sequence"/>
</dbReference>
<feature type="region of interest" description="Disordered" evidence="1">
    <location>
        <begin position="39"/>
        <end position="67"/>
    </location>
</feature>
<reference evidence="2 3" key="1">
    <citation type="submission" date="2017-06" db="EMBL/GenBank/DDBJ databases">
        <title>Hymenobacter amundsenii sp. nov. isolated from regoliths in Antarctica.</title>
        <authorList>
            <person name="Sedlacek I."/>
            <person name="Kralova S."/>
            <person name="Pantucek R."/>
            <person name="Svec P."/>
            <person name="Holochova P."/>
            <person name="Stankova E."/>
            <person name="Vrbovska V."/>
            <person name="Busse H.-J."/>
        </authorList>
    </citation>
    <scope>NUCLEOTIDE SEQUENCE [LARGE SCALE GENOMIC DNA]</scope>
    <source>
        <strain evidence="2 3">CCM 8682</strain>
    </source>
</reference>
<feature type="compositionally biased region" description="Polar residues" evidence="1">
    <location>
        <begin position="39"/>
        <end position="57"/>
    </location>
</feature>
<dbReference type="AlphaFoldDB" id="A0A246FJD7"/>
<keyword evidence="3" id="KW-1185">Reference proteome</keyword>
<comment type="caution">
    <text evidence="2">The sequence shown here is derived from an EMBL/GenBank/DDBJ whole genome shotgun (WGS) entry which is preliminary data.</text>
</comment>
<sequence length="67" mass="7360">MEPTFVLFNRLNHKQFQAMLELLAFALLQLSIFSDSSGEIQSQDASDTKPNTTTNSAHGLGGWCDEG</sequence>
<dbReference type="EMBL" id="NIRR01000021">
    <property type="protein sequence ID" value="OWP62676.1"/>
    <property type="molecule type" value="Genomic_DNA"/>
</dbReference>
<name>A0A246FJD7_9BACT</name>
<evidence type="ECO:0000313" key="3">
    <source>
        <dbReference type="Proteomes" id="UP000197277"/>
    </source>
</evidence>
<proteinExistence type="predicted"/>
<organism evidence="2 3">
    <name type="scientific">Hymenobacter amundsenii</name>
    <dbReference type="NCBI Taxonomy" id="2006685"/>
    <lineage>
        <taxon>Bacteria</taxon>
        <taxon>Pseudomonadati</taxon>
        <taxon>Bacteroidota</taxon>
        <taxon>Cytophagia</taxon>
        <taxon>Cytophagales</taxon>
        <taxon>Hymenobacteraceae</taxon>
        <taxon>Hymenobacter</taxon>
    </lineage>
</organism>
<evidence type="ECO:0000256" key="1">
    <source>
        <dbReference type="SAM" id="MobiDB-lite"/>
    </source>
</evidence>
<protein>
    <submittedName>
        <fullName evidence="2">Uncharacterized protein</fullName>
    </submittedName>
</protein>
<evidence type="ECO:0000313" key="2">
    <source>
        <dbReference type="EMBL" id="OWP62676.1"/>
    </source>
</evidence>
<accession>A0A246FJD7</accession>
<gene>
    <name evidence="2" type="ORF">CDA63_12950</name>
</gene>